<dbReference type="SUPFAM" id="SSF50969">
    <property type="entry name" value="YVTN repeat-like/Quinoprotein amine dehydrogenase"/>
    <property type="match status" value="1"/>
</dbReference>
<dbReference type="CDD" id="cd13999">
    <property type="entry name" value="STKc_MAP3K-like"/>
    <property type="match status" value="1"/>
</dbReference>
<dbReference type="GO" id="GO:0007165">
    <property type="term" value="P:signal transduction"/>
    <property type="evidence" value="ECO:0007669"/>
    <property type="project" value="TreeGrafter"/>
</dbReference>
<comment type="caution">
    <text evidence="4">The sequence shown here is derived from an EMBL/GenBank/DDBJ whole genome shotgun (WGS) entry which is preliminary data.</text>
</comment>
<dbReference type="InterPro" id="IPR001214">
    <property type="entry name" value="SET_dom"/>
</dbReference>
<feature type="domain" description="SET" evidence="3">
    <location>
        <begin position="1644"/>
        <end position="1837"/>
    </location>
</feature>
<dbReference type="InterPro" id="IPR046341">
    <property type="entry name" value="SET_dom_sf"/>
</dbReference>
<feature type="region of interest" description="Disordered" evidence="1">
    <location>
        <begin position="1418"/>
        <end position="1563"/>
    </location>
</feature>
<proteinExistence type="predicted"/>
<evidence type="ECO:0000259" key="2">
    <source>
        <dbReference type="PROSITE" id="PS50011"/>
    </source>
</evidence>
<sequence length="2079" mass="214444">MGRESEREGMSALLTRCVAFVGRVKKAVAELRADVRACTLHREKCSRVLSASLAASLALEQVLYSGNLDASKEQHLQRLCADVAAAVDLANARVKVYGMQPRWKKYLKLPRQAATEAKFNEIIAALEALAEVAWRLQEGPNPSMRFSVARLSRPRRTSLQALPLLPVASDAGAGAAAPSSELPPVAGVRSLLYVPPQRSADSSAVLGQVWWSSGSPLLGRLQVHDLASGEMAEVAKARAMPAVTALALCPAGHVWTGHAGGYMRVWSEASRNPICPILRAFHSDVGCLCTDECGGAWVGSVAGNAKRVELAQIKQPGGGRTTRLQVGCTLRWPSGGGGLPLNWRSAGAGAGAPHFRFLHEQHSKSRSATPEREGSGGLGSDSRRAHLGPVTAVTAHTDRVWSSGGDAQSATLAEWGADGRGRAVFALGPLGVANAIVVIPQYLNVLEAPALAKSAALADPAPATVPASGGDAVRPTNGGVASAGVSLLGRGAPDDAKAEAGAAGGGSSALVAADSVGLGLGSAFGPARQLETWQLLTAHEAGQCQLWHDGGDGLRPVAIIGSRCIPARSVVVCEGMGLWAAAHADGSVLLRMLPAGHINERHTIALERDAPPVVIDDSEFCAPFTAHHSGLVCAAGGEVGVVTASARGTVVLWPEAELRGMSEAAGFVLPGADGDGAGGADGDELLVYGRPVTISDVLRRYFTPASAAMAEAALVQVVTGRSAECALTPVASGSPDGAAEQILTEVMGHLGRQTGDDVAPAVSCALSSLLSEHGSNPLPSGTGRRASNQSFGSRQPSSRRWSLSSAPGGFMESAMALGEGPLQAIEAARDAERFGAAPPPGDGGAVRSASTAVTLGQEELEEGVTRMPGGAVADAERDAEAESARAVERPRGGGNVGGGASCTSLAQWSSGGFMAESSANWIIDFQELTFKKLIGEGSIGRVHLGRWQETDVAIKVLTSLSNIAVSMANGSPTPRAAAAARTDLGDSYGDDAQATKRTLEREVNIVAAIRHPNVVLFMGVCLDPPCMVTEWCARGSLFDVLQKASKNPSLAPQLDWPRRLNIALDAAKGVLALHSHKPPILHRDLKSPNLLIDKHWRCKIADFNLSRIMDSPVVSSIAANNPRWLAPEVILHQRYSKAADVFSFAVVLWELAVWQLPWEDLGPFQIMCAISEKGERPEVPSEAPGALPGGTFPGFLAYCALMRRCWGEDPAARPSFEAIIAELRSLLADSSAHQRRTSGERMLKPPLLVPRLAVPEAGAGAPGDAADADVHRTGSLGGFTIVSSDASRDSLRQVAASGAAGLLTPASNNATSISGAGSPFAGSLVSSDQSDSGSLIEGGAATPSMPGQPEPAVGTVAGQAGGSGGGRSGSGGVAEKPATPASTAASPFQSAARLGSFGSGGLEADPAAGVAAQGPVLNPQQSKQAPWCGACHPDAADKPAGRAASARRSASVTHPLPPVDEAPSCEASATRTEEEAARCKGGTSSGAVGEGAPHEEGKTPNASLPNLARTASGGGGGSGSGSASSEERLRQLSPVYEATSSIERGSASETGGSDTSLAGRHSGHSFGHRLVGVNLPQRVSEESERAVDLAAQMGLSSCSGGKRVLLSGSVVVEETPLAWGLAKEALQRQCRCCLAKLSARAVASRVRCSRCNQASYCSSYCLKKDIGVHAASGECELLLSQDAWRALGGFLREACLAARLLHRGPCEPPLLASSSAAEEPRLLQRAAELLSACCCAAAAAGVPGAHRRCKQEAAKAVDQVITNALEVVPPMPVSCACGGGDSGTAGLGPAAAVYQLASRFNHSCRPNCAYMFRPNGRVVVRTMVEVAPGEELTLAYSYLAQPCARRRAQLLERFGFTCETPGPGRRGFSVDSEAALERAVAAGAAALLERADMQRAWDALQDGLLQALRAGVHPYHYRCLELYCCLASACRVAGKRGAGAPALRWAALASLLLAGAAESLLDVGEYGCMAVAAQYWAEAGALLNSLPGGEGAAMWEATEFACMAWLAGFAGPHHSIAASDKIAEALQSTLRTLDARDSERLIELAHGAAHCAARAAVLARVALGAEHALAESMGANQLA</sequence>
<dbReference type="InterPro" id="IPR008271">
    <property type="entry name" value="Ser/Thr_kinase_AS"/>
</dbReference>
<feature type="compositionally biased region" description="Polar residues" evidence="1">
    <location>
        <begin position="773"/>
        <end position="805"/>
    </location>
</feature>
<gene>
    <name evidence="4" type="ORF">WJX81_008391</name>
</gene>
<dbReference type="InterPro" id="IPR011044">
    <property type="entry name" value="Quino_amine_DH_bsu"/>
</dbReference>
<dbReference type="GO" id="GO:0005524">
    <property type="term" value="F:ATP binding"/>
    <property type="evidence" value="ECO:0007669"/>
    <property type="project" value="InterPro"/>
</dbReference>
<dbReference type="PROSITE" id="PS00108">
    <property type="entry name" value="PROTEIN_KINASE_ST"/>
    <property type="match status" value="1"/>
</dbReference>
<dbReference type="InterPro" id="IPR050167">
    <property type="entry name" value="Ser_Thr_protein_kinase"/>
</dbReference>
<dbReference type="PROSITE" id="PS50011">
    <property type="entry name" value="PROTEIN_KINASE_DOM"/>
    <property type="match status" value="1"/>
</dbReference>
<dbReference type="SUPFAM" id="SSF56112">
    <property type="entry name" value="Protein kinase-like (PK-like)"/>
    <property type="match status" value="1"/>
</dbReference>
<dbReference type="Pfam" id="PF07714">
    <property type="entry name" value="PK_Tyr_Ser-Thr"/>
    <property type="match status" value="1"/>
</dbReference>
<name>A0AAW1SJ24_9CHLO</name>
<dbReference type="Gene3D" id="6.10.140.2220">
    <property type="match status" value="1"/>
</dbReference>
<feature type="compositionally biased region" description="Low complexity" evidence="1">
    <location>
        <begin position="1322"/>
        <end position="1335"/>
    </location>
</feature>
<dbReference type="InterPro" id="IPR011009">
    <property type="entry name" value="Kinase-like_dom_sf"/>
</dbReference>
<evidence type="ECO:0000256" key="1">
    <source>
        <dbReference type="SAM" id="MobiDB-lite"/>
    </source>
</evidence>
<dbReference type="Gene3D" id="3.30.200.20">
    <property type="entry name" value="Phosphorylase Kinase, domain 1"/>
    <property type="match status" value="1"/>
</dbReference>
<dbReference type="Gene3D" id="1.10.220.160">
    <property type="match status" value="1"/>
</dbReference>
<dbReference type="Proteomes" id="UP001445335">
    <property type="component" value="Unassembled WGS sequence"/>
</dbReference>
<dbReference type="InterPro" id="IPR001245">
    <property type="entry name" value="Ser-Thr/Tyr_kinase_cat_dom"/>
</dbReference>
<feature type="compositionally biased region" description="Basic and acidic residues" evidence="1">
    <location>
        <begin position="361"/>
        <end position="374"/>
    </location>
</feature>
<dbReference type="InterPro" id="IPR000719">
    <property type="entry name" value="Prot_kinase_dom"/>
</dbReference>
<dbReference type="PANTHER" id="PTHR23257:SF963">
    <property type="entry name" value="AT08303P"/>
    <property type="match status" value="1"/>
</dbReference>
<reference evidence="4 5" key="1">
    <citation type="journal article" date="2024" name="Nat. Commun.">
        <title>Phylogenomics reveals the evolutionary origins of lichenization in chlorophyte algae.</title>
        <authorList>
            <person name="Puginier C."/>
            <person name="Libourel C."/>
            <person name="Otte J."/>
            <person name="Skaloud P."/>
            <person name="Haon M."/>
            <person name="Grisel S."/>
            <person name="Petersen M."/>
            <person name="Berrin J.G."/>
            <person name="Delaux P.M."/>
            <person name="Dal Grande F."/>
            <person name="Keller J."/>
        </authorList>
    </citation>
    <scope>NUCLEOTIDE SEQUENCE [LARGE SCALE GENOMIC DNA]</scope>
    <source>
        <strain evidence="4 5">SAG 245.80</strain>
    </source>
</reference>
<dbReference type="PROSITE" id="PS50280">
    <property type="entry name" value="SET"/>
    <property type="match status" value="1"/>
</dbReference>
<protein>
    <submittedName>
        <fullName evidence="4">Uncharacterized protein</fullName>
    </submittedName>
</protein>
<dbReference type="GO" id="GO:0005737">
    <property type="term" value="C:cytoplasm"/>
    <property type="evidence" value="ECO:0007669"/>
    <property type="project" value="TreeGrafter"/>
</dbReference>
<feature type="compositionally biased region" description="Low complexity" evidence="1">
    <location>
        <begin position="1373"/>
        <end position="1387"/>
    </location>
</feature>
<feature type="region of interest" description="Disordered" evidence="1">
    <location>
        <begin position="773"/>
        <end position="806"/>
    </location>
</feature>
<accession>A0AAW1SJ24</accession>
<evidence type="ECO:0000259" key="3">
    <source>
        <dbReference type="PROSITE" id="PS50280"/>
    </source>
</evidence>
<dbReference type="Gene3D" id="2.170.270.10">
    <property type="entry name" value="SET domain"/>
    <property type="match status" value="1"/>
</dbReference>
<dbReference type="Pfam" id="PF00856">
    <property type="entry name" value="SET"/>
    <property type="match status" value="1"/>
</dbReference>
<feature type="compositionally biased region" description="Polar residues" evidence="1">
    <location>
        <begin position="1538"/>
        <end position="1556"/>
    </location>
</feature>
<dbReference type="CDD" id="cd20071">
    <property type="entry name" value="SET_SMYD"/>
    <property type="match status" value="1"/>
</dbReference>
<feature type="compositionally biased region" description="Gly residues" evidence="1">
    <location>
        <begin position="1359"/>
        <end position="1372"/>
    </location>
</feature>
<evidence type="ECO:0000313" key="4">
    <source>
        <dbReference type="EMBL" id="KAK9845514.1"/>
    </source>
</evidence>
<organism evidence="4 5">
    <name type="scientific">Elliptochloris bilobata</name>
    <dbReference type="NCBI Taxonomy" id="381761"/>
    <lineage>
        <taxon>Eukaryota</taxon>
        <taxon>Viridiplantae</taxon>
        <taxon>Chlorophyta</taxon>
        <taxon>core chlorophytes</taxon>
        <taxon>Trebouxiophyceae</taxon>
        <taxon>Trebouxiophyceae incertae sedis</taxon>
        <taxon>Elliptochloris clade</taxon>
        <taxon>Elliptochloris</taxon>
    </lineage>
</organism>
<feature type="compositionally biased region" description="Low complexity" evidence="1">
    <location>
        <begin position="1442"/>
        <end position="1451"/>
    </location>
</feature>
<dbReference type="SMART" id="SM00220">
    <property type="entry name" value="S_TKc"/>
    <property type="match status" value="1"/>
</dbReference>
<feature type="domain" description="Protein kinase" evidence="2">
    <location>
        <begin position="928"/>
        <end position="1227"/>
    </location>
</feature>
<evidence type="ECO:0000313" key="5">
    <source>
        <dbReference type="Proteomes" id="UP001445335"/>
    </source>
</evidence>
<dbReference type="PANTHER" id="PTHR23257">
    <property type="entry name" value="SERINE-THREONINE PROTEIN KINASE"/>
    <property type="match status" value="1"/>
</dbReference>
<dbReference type="SUPFAM" id="SSF82199">
    <property type="entry name" value="SET domain"/>
    <property type="match status" value="1"/>
</dbReference>
<feature type="region of interest" description="Disordered" evidence="1">
    <location>
        <begin position="1322"/>
        <end position="1387"/>
    </location>
</feature>
<feature type="region of interest" description="Disordered" evidence="1">
    <location>
        <begin position="361"/>
        <end position="386"/>
    </location>
</feature>
<dbReference type="Gene3D" id="1.10.510.10">
    <property type="entry name" value="Transferase(Phosphotransferase) domain 1"/>
    <property type="match status" value="1"/>
</dbReference>
<keyword evidence="5" id="KW-1185">Reference proteome</keyword>
<dbReference type="EMBL" id="JALJOU010000003">
    <property type="protein sequence ID" value="KAK9845514.1"/>
    <property type="molecule type" value="Genomic_DNA"/>
</dbReference>
<dbReference type="GO" id="GO:0004672">
    <property type="term" value="F:protein kinase activity"/>
    <property type="evidence" value="ECO:0007669"/>
    <property type="project" value="InterPro"/>
</dbReference>